<evidence type="ECO:0000256" key="2">
    <source>
        <dbReference type="ARBA" id="ARBA00022741"/>
    </source>
</evidence>
<dbReference type="Gene3D" id="2.60.200.20">
    <property type="match status" value="1"/>
</dbReference>
<dbReference type="Gene3D" id="3.40.50.300">
    <property type="entry name" value="P-loop containing nucleotide triphosphate hydrolases"/>
    <property type="match status" value="3"/>
</dbReference>
<evidence type="ECO:0000256" key="3">
    <source>
        <dbReference type="ARBA" id="ARBA00022840"/>
    </source>
</evidence>
<protein>
    <submittedName>
        <fullName evidence="8">DNA segregation ATPase FtsK/SpoIIIE, S-DNA-T family</fullName>
    </submittedName>
</protein>
<dbReference type="InterPro" id="IPR003593">
    <property type="entry name" value="AAA+_ATPase"/>
</dbReference>
<feature type="binding site" evidence="4">
    <location>
        <begin position="997"/>
        <end position="1004"/>
    </location>
    <ligand>
        <name>ATP</name>
        <dbReference type="ChEBI" id="CHEBI:30616"/>
    </ligand>
</feature>
<dbReference type="SUPFAM" id="SSF52540">
    <property type="entry name" value="P-loop containing nucleoside triphosphate hydrolases"/>
    <property type="match status" value="2"/>
</dbReference>
<evidence type="ECO:0000259" key="6">
    <source>
        <dbReference type="PROSITE" id="PS50006"/>
    </source>
</evidence>
<feature type="domain" description="FtsK" evidence="7">
    <location>
        <begin position="980"/>
        <end position="1170"/>
    </location>
</feature>
<feature type="binding site" evidence="4">
    <location>
        <begin position="657"/>
        <end position="664"/>
    </location>
    <ligand>
        <name>ATP</name>
        <dbReference type="ChEBI" id="CHEBI:30616"/>
    </ligand>
</feature>
<feature type="region of interest" description="Disordered" evidence="5">
    <location>
        <begin position="885"/>
        <end position="905"/>
    </location>
</feature>
<dbReference type="PROSITE" id="PS50901">
    <property type="entry name" value="FTSK"/>
    <property type="match status" value="2"/>
</dbReference>
<keyword evidence="2 4" id="KW-0547">Nucleotide-binding</keyword>
<dbReference type="SUPFAM" id="SSF49879">
    <property type="entry name" value="SMAD/FHA domain"/>
    <property type="match status" value="1"/>
</dbReference>
<accession>A0A1H0R0D6</accession>
<dbReference type="GO" id="GO:0005524">
    <property type="term" value="F:ATP binding"/>
    <property type="evidence" value="ECO:0007669"/>
    <property type="project" value="UniProtKB-UniRule"/>
</dbReference>
<dbReference type="OrthoDB" id="9807790at2"/>
<dbReference type="CDD" id="cd01127">
    <property type="entry name" value="TrwB_TraG_TraD_VirD4"/>
    <property type="match status" value="1"/>
</dbReference>
<dbReference type="InterPro" id="IPR008984">
    <property type="entry name" value="SMAD_FHA_dom_sf"/>
</dbReference>
<dbReference type="SMART" id="SM00382">
    <property type="entry name" value="AAA"/>
    <property type="match status" value="3"/>
</dbReference>
<dbReference type="GO" id="GO:0003677">
    <property type="term" value="F:DNA binding"/>
    <property type="evidence" value="ECO:0007669"/>
    <property type="project" value="InterPro"/>
</dbReference>
<evidence type="ECO:0000256" key="4">
    <source>
        <dbReference type="PROSITE-ProRule" id="PRU00289"/>
    </source>
</evidence>
<gene>
    <name evidence="8" type="ORF">SAMN04489867_1799</name>
</gene>
<feature type="domain" description="FHA" evidence="6">
    <location>
        <begin position="118"/>
        <end position="166"/>
    </location>
</feature>
<dbReference type="Proteomes" id="UP000199077">
    <property type="component" value="Chromosome I"/>
</dbReference>
<keyword evidence="3 4" id="KW-0067">ATP-binding</keyword>
<sequence>MWRLSILPAPESGLEPCDVVVRAGSEADVADLARALGRHLGGERRTAPLLAPTTDGRPWPASQRLDTCGLRHGSVVNVTTVGADWLDRPAARRTPVATLRVVAGPDAGTEVALEGQSVSIGRAAACTVRLSDPLVSRSHARILVSARPVVTDEGSAHGTTVGGRPVRRAENVEWGEPVTLGGTTLVLEQGAGATATEVSVVRPPRLGEALPVAELDLPSPPQAPRPRQLPWAMVVMPLVLGMGMFATTRSRYALMYVAVWPVMMLTTHWMQSRQQRKEHQAEVAAWRAEVSEVFATLDDAARVQRQRLDADEPRTADLRSIAVSAESRLWQRQRRHDDFLTVTTGRGPVPASCTAKPARSGDRILRQEVNGALAARALLPDLPVRVRLAELACVALAASTDEVRHDALRALVTRLAVTHSPADLAFAAVLSPASRHVETWLRWLPHTGRRIDGLAPVAVGSGEGLTLLQQAVVDTSFTGDLVILVDQAAGVPVRAVEALVAQATAPQTQTTAVAAPSGAQARPRVHVLWFGTSADSAPPSSGAVLTADGDPCVALGDRGGVTPLTEVDRLDLATAWHVARTLNACRDEAALVPPESAMPDVVRLTDLGGDLHDPGDTDGVLARWAASRGLRAQLGAGADGVVTIDLREDGPHGLVAGTTGSGKSELLQTLICSLAVNNPPSRITFLLVDYKGGAAFRECADLPHSVGYITDLTPALVQRALVSLHAELTTREHLLERYGAKDLVALERSHPEVAPPSLLICVDEFAALTSEVPEFVDGMVSIAQRGRSLGMHMLLATQRPAGVVTPQIKANTDLRIALRIASEEDSHDVIDAPDAARLSRRTPGRAWVRRTGHGTTELVQVAYAGARERMRAAEEPVQVDAFSACSAEPTASSAPTDRETTDLHPRSDLDRLVTAIGDAFARSGTAAPRKPWLPALPEEVQLDGSRGVSLTTSDGVQPVVGRGDGEVVIGLIDRPAQQTQQPLVVDYAKNGHLLVFGSSGSGKTETLRTIAVSASAGPGEPAPYVYALDCGGGGLSVLSPLSSVGAVVPEQTLDRCLRLIRMVHRTVVDRNATLAAHGAADLAGLAAAGAPLPRIHLLIDNLPALVDAVERGGAARRGHVDLLLQVLQEGRRCGVHVSATTPQRVGLPAAMMACFAQRLVLRMTVDDDYAMLGAPVGVVDRDSAPGRGLHGGSEVQVATVGGAGTPEQSERLAVVERGIAPRYAGRPAVDVAAMPGRLPTSALPAGEAARLCVAVEADFVGGVWLDLREGPVTVFGRPRSGRTGFLRAVAELARRSEHPPARVVLVGPRAADSADDPVFDLVAAQPGEVLAALDSLAAPATAPAADDWTLLLVDDAHEWERGAEASGVGTGVGTGLGTGVGTGVVTGPGRGGSFRDICDALAASITTAQEQGTAVVLTGDPDEARARQHLAGPVRAARQGRRTVLLSPDLADGALASVMIPGTTLEPTAGVGRGVLCVGGQVQVVQLATAPAATSEMGA</sequence>
<keyword evidence="9" id="KW-1185">Reference proteome</keyword>
<evidence type="ECO:0000313" key="9">
    <source>
        <dbReference type="Proteomes" id="UP000199077"/>
    </source>
</evidence>
<dbReference type="Pfam" id="PF01580">
    <property type="entry name" value="FtsK_SpoIIIE"/>
    <property type="match status" value="2"/>
</dbReference>
<dbReference type="PANTHER" id="PTHR22683:SF1">
    <property type="entry name" value="TYPE VII SECRETION SYSTEM PROTEIN ESSC"/>
    <property type="match status" value="1"/>
</dbReference>
<feature type="compositionally biased region" description="Basic and acidic residues" evidence="5">
    <location>
        <begin position="896"/>
        <end position="905"/>
    </location>
</feature>
<name>A0A1H0R0D6_9MICO</name>
<dbReference type="PROSITE" id="PS50006">
    <property type="entry name" value="FHA_DOMAIN"/>
    <property type="match status" value="1"/>
</dbReference>
<reference evidence="9" key="1">
    <citation type="submission" date="2016-10" db="EMBL/GenBank/DDBJ databases">
        <authorList>
            <person name="Varghese N."/>
            <person name="Submissions S."/>
        </authorList>
    </citation>
    <scope>NUCLEOTIDE SEQUENCE [LARGE SCALE GENOMIC DNA]</scope>
    <source>
        <strain evidence="9">DSM 22329</strain>
    </source>
</reference>
<dbReference type="InterPro" id="IPR027417">
    <property type="entry name" value="P-loop_NTPase"/>
</dbReference>
<organism evidence="8 9">
    <name type="scientific">Pedococcus dokdonensis</name>
    <dbReference type="NCBI Taxonomy" id="443156"/>
    <lineage>
        <taxon>Bacteria</taxon>
        <taxon>Bacillati</taxon>
        <taxon>Actinomycetota</taxon>
        <taxon>Actinomycetes</taxon>
        <taxon>Micrococcales</taxon>
        <taxon>Intrasporangiaceae</taxon>
        <taxon>Pedococcus</taxon>
    </lineage>
</organism>
<evidence type="ECO:0000313" key="8">
    <source>
        <dbReference type="EMBL" id="SDP22984.1"/>
    </source>
</evidence>
<dbReference type="InterPro" id="IPR050206">
    <property type="entry name" value="FtsK/SpoIIIE/SftA"/>
</dbReference>
<evidence type="ECO:0000259" key="7">
    <source>
        <dbReference type="PROSITE" id="PS50901"/>
    </source>
</evidence>
<dbReference type="STRING" id="443156.SAMN04489867_1799"/>
<dbReference type="CDD" id="cd00060">
    <property type="entry name" value="FHA"/>
    <property type="match status" value="1"/>
</dbReference>
<dbReference type="RefSeq" id="WP_091784241.1">
    <property type="nucleotide sequence ID" value="NZ_LT629711.1"/>
</dbReference>
<evidence type="ECO:0000256" key="1">
    <source>
        <dbReference type="ARBA" id="ARBA00022553"/>
    </source>
</evidence>
<evidence type="ECO:0000256" key="5">
    <source>
        <dbReference type="SAM" id="MobiDB-lite"/>
    </source>
</evidence>
<dbReference type="Pfam" id="PF16697">
    <property type="entry name" value="Yop-YscD_cpl"/>
    <property type="match status" value="1"/>
</dbReference>
<dbReference type="InterPro" id="IPR032030">
    <property type="entry name" value="YscD_cytoplasmic_dom"/>
</dbReference>
<dbReference type="PANTHER" id="PTHR22683">
    <property type="entry name" value="SPORULATION PROTEIN RELATED"/>
    <property type="match status" value="1"/>
</dbReference>
<dbReference type="InterPro" id="IPR000253">
    <property type="entry name" value="FHA_dom"/>
</dbReference>
<dbReference type="EMBL" id="LT629711">
    <property type="protein sequence ID" value="SDP22984.1"/>
    <property type="molecule type" value="Genomic_DNA"/>
</dbReference>
<feature type="domain" description="FtsK" evidence="7">
    <location>
        <begin position="638"/>
        <end position="827"/>
    </location>
</feature>
<dbReference type="InterPro" id="IPR002543">
    <property type="entry name" value="FtsK_dom"/>
</dbReference>
<keyword evidence="1" id="KW-0597">Phosphoprotein</keyword>
<dbReference type="SMART" id="SM00240">
    <property type="entry name" value="FHA"/>
    <property type="match status" value="1"/>
</dbReference>
<proteinExistence type="predicted"/>